<dbReference type="OrthoDB" id="4690275at2759"/>
<name>W3WMK0_PESFW</name>
<dbReference type="HOGENOM" id="CLU_2038859_0_0_1"/>
<evidence type="ECO:0000313" key="2">
    <source>
        <dbReference type="EMBL" id="ETS75093.1"/>
    </source>
</evidence>
<dbReference type="InParanoid" id="W3WMK0"/>
<evidence type="ECO:0008006" key="4">
    <source>
        <dbReference type="Google" id="ProtNLM"/>
    </source>
</evidence>
<dbReference type="GeneID" id="19278590"/>
<keyword evidence="1" id="KW-0732">Signal</keyword>
<protein>
    <recommendedName>
        <fullName evidence="4">AA1-like domain-containing protein</fullName>
    </recommendedName>
</protein>
<organism evidence="2 3">
    <name type="scientific">Pestalotiopsis fici (strain W106-1 / CGMCC3.15140)</name>
    <dbReference type="NCBI Taxonomy" id="1229662"/>
    <lineage>
        <taxon>Eukaryota</taxon>
        <taxon>Fungi</taxon>
        <taxon>Dikarya</taxon>
        <taxon>Ascomycota</taxon>
        <taxon>Pezizomycotina</taxon>
        <taxon>Sordariomycetes</taxon>
        <taxon>Xylariomycetidae</taxon>
        <taxon>Amphisphaeriales</taxon>
        <taxon>Sporocadaceae</taxon>
        <taxon>Pestalotiopsis</taxon>
    </lineage>
</organism>
<feature type="chain" id="PRO_5004835161" description="AA1-like domain-containing protein" evidence="1">
    <location>
        <begin position="20"/>
        <end position="121"/>
    </location>
</feature>
<dbReference type="Proteomes" id="UP000030651">
    <property type="component" value="Unassembled WGS sequence"/>
</dbReference>
<feature type="signal peptide" evidence="1">
    <location>
        <begin position="1"/>
        <end position="19"/>
    </location>
</feature>
<accession>W3WMK0</accession>
<dbReference type="RefSeq" id="XP_007840349.1">
    <property type="nucleotide sequence ID" value="XM_007842158.1"/>
</dbReference>
<sequence length="121" mass="12506">MYFSTFIAAALLSSGSAFAAPTGNAGVAARQTYIGSVNFTTVDGTTVHSNMQVGAGYRQLTQPGELAVMTALVGISDNLVCSSQSNDGKTTTVTGIQTSTIDPARQQVEVKCDWIDGPPTV</sequence>
<dbReference type="AlphaFoldDB" id="W3WMK0"/>
<evidence type="ECO:0000256" key="1">
    <source>
        <dbReference type="SAM" id="SignalP"/>
    </source>
</evidence>
<gene>
    <name evidence="2" type="ORF">PFICI_13577</name>
</gene>
<reference evidence="3" key="1">
    <citation type="journal article" date="2015" name="BMC Genomics">
        <title>Genomic and transcriptomic analysis of the endophytic fungus Pestalotiopsis fici reveals its lifestyle and high potential for synthesis of natural products.</title>
        <authorList>
            <person name="Wang X."/>
            <person name="Zhang X."/>
            <person name="Liu L."/>
            <person name="Xiang M."/>
            <person name="Wang W."/>
            <person name="Sun X."/>
            <person name="Che Y."/>
            <person name="Guo L."/>
            <person name="Liu G."/>
            <person name="Guo L."/>
            <person name="Wang C."/>
            <person name="Yin W.B."/>
            <person name="Stadler M."/>
            <person name="Zhang X."/>
            <person name="Liu X."/>
        </authorList>
    </citation>
    <scope>NUCLEOTIDE SEQUENCE [LARGE SCALE GENOMIC DNA]</scope>
    <source>
        <strain evidence="3">W106-1 / CGMCC3.15140</strain>
    </source>
</reference>
<keyword evidence="3" id="KW-1185">Reference proteome</keyword>
<dbReference type="KEGG" id="pfy:PFICI_13577"/>
<evidence type="ECO:0000313" key="3">
    <source>
        <dbReference type="Proteomes" id="UP000030651"/>
    </source>
</evidence>
<proteinExistence type="predicted"/>
<dbReference type="EMBL" id="KI912119">
    <property type="protein sequence ID" value="ETS75093.1"/>
    <property type="molecule type" value="Genomic_DNA"/>
</dbReference>